<protein>
    <recommendedName>
        <fullName evidence="4">Acyl-CoA oxidase C-terminal domain-containing protein</fullName>
    </recommendedName>
</protein>
<dbReference type="GO" id="GO:0005777">
    <property type="term" value="C:peroxisome"/>
    <property type="evidence" value="ECO:0007669"/>
    <property type="project" value="InterPro"/>
</dbReference>
<dbReference type="InterPro" id="IPR002655">
    <property type="entry name" value="Acyl-CoA_oxidase_C"/>
</dbReference>
<dbReference type="Pfam" id="PF01756">
    <property type="entry name" value="ACOX"/>
    <property type="match status" value="1"/>
</dbReference>
<dbReference type="SUPFAM" id="SSF56645">
    <property type="entry name" value="Acyl-CoA dehydrogenase NM domain-like"/>
    <property type="match status" value="1"/>
</dbReference>
<dbReference type="InterPro" id="IPR009100">
    <property type="entry name" value="AcylCoA_DH/oxidase_NM_dom_sf"/>
</dbReference>
<evidence type="ECO:0000313" key="5">
    <source>
        <dbReference type="EMBL" id="CCC46749.1"/>
    </source>
</evidence>
<dbReference type="GO" id="GO:0003997">
    <property type="term" value="F:acyl-CoA oxidase activity"/>
    <property type="evidence" value="ECO:0007669"/>
    <property type="project" value="InterPro"/>
</dbReference>
<gene>
    <name evidence="5" type="ORF">TVY486_0201620</name>
</gene>
<feature type="domain" description="Acyl-CoA oxidase C-terminal" evidence="4">
    <location>
        <begin position="550"/>
        <end position="655"/>
    </location>
</feature>
<dbReference type="GO" id="GO:0071949">
    <property type="term" value="F:FAD binding"/>
    <property type="evidence" value="ECO:0007669"/>
    <property type="project" value="InterPro"/>
</dbReference>
<sequence length="728" mass="81988">MRSQAPLCAPGTIPARFFPFRSVCSYNLSTFGAIRVQRRMLQPTSFLRPGFDPTKQMYQLECAFEEPTFRFICEGVDMDYRQEVREAVLSAIGRGSSNFTGKNEDDFVCAGSLQNTLRLLRATAKRQLISFAQVKSTPRLFHIMFETIATCNTALSLIAADHFTFAAMVATNGTKEVQAAILDDVDSCRIIGAIAHRELVAEGAPLNTEARYDKEDECFVLRGAGKFAVVAGACADWAIVTATLTLNKSDNRGTHAFVVQLRENGVLKKGISVRPMHGEHVVMSASGVGVIHFDNVRIPLCALMLPARILDGEVTMEGDVNTLTSLQALTLQLRLSTASLYAGTLKRFLVNVVRHVAGRVVVGPDGLRNHPLFGIQHVQTQLVKIFAKSYVYLTLWRRVLSAFTDSCRKPPSYEDEMKLSGVVHFLQESLLELSRFSHCYMGVHASLDSTGDHDATLVVHLRQEGLDQSALIREVAHKSVLKNIGTTHWGWQLSNVFRSFKSLDRLVKNPFYSPRIADLGRHLIFFGHKHYREKKQLRRSRDVERRKGGKEHQWYDWVMFRHEQVLHCGEAYVEMVSLDIMMDETQKCTDPRARKLLRDIGWIFALARQQDRLDYFLTHHMLTPTKSAVLGTQLDNLATVFAPQCVNLVDAFQVPKECRAPCAAEDMERYWTIPGTDTWIQRGDKMTVTGVQSAKGNSKTEQEQMKESDEDVDLLHGLADEPSFVRKE</sequence>
<dbReference type="Gene3D" id="1.20.140.10">
    <property type="entry name" value="Butyryl-CoA Dehydrogenase, subunit A, domain 3"/>
    <property type="match status" value="1"/>
</dbReference>
<dbReference type="GO" id="GO:0055088">
    <property type="term" value="P:lipid homeostasis"/>
    <property type="evidence" value="ECO:0007669"/>
    <property type="project" value="TreeGrafter"/>
</dbReference>
<dbReference type="AlphaFoldDB" id="G0TS25"/>
<evidence type="ECO:0000256" key="3">
    <source>
        <dbReference type="SAM" id="MobiDB-lite"/>
    </source>
</evidence>
<dbReference type="GO" id="GO:0033540">
    <property type="term" value="P:fatty acid beta-oxidation using acyl-CoA oxidase"/>
    <property type="evidence" value="ECO:0007669"/>
    <property type="project" value="TreeGrafter"/>
</dbReference>
<evidence type="ECO:0000256" key="1">
    <source>
        <dbReference type="ARBA" id="ARBA00006288"/>
    </source>
</evidence>
<comment type="similarity">
    <text evidence="1">Belongs to the acyl-CoA oxidase family.</text>
</comment>
<dbReference type="InterPro" id="IPR036250">
    <property type="entry name" value="AcylCo_DH-like_C"/>
</dbReference>
<evidence type="ECO:0000256" key="2">
    <source>
        <dbReference type="ARBA" id="ARBA00023002"/>
    </source>
</evidence>
<dbReference type="InterPro" id="IPR012258">
    <property type="entry name" value="Acyl-CoA_oxidase"/>
</dbReference>
<name>G0TS25_TRYVY</name>
<dbReference type="InterPro" id="IPR046373">
    <property type="entry name" value="Acyl-CoA_Oxase/DH_mid-dom_sf"/>
</dbReference>
<dbReference type="GO" id="GO:0005504">
    <property type="term" value="F:fatty acid binding"/>
    <property type="evidence" value="ECO:0007669"/>
    <property type="project" value="TreeGrafter"/>
</dbReference>
<accession>G0TS25</accession>
<keyword evidence="2" id="KW-0560">Oxidoreductase</keyword>
<dbReference type="VEuPathDB" id="TriTrypDB:TvY486_0201620"/>
<dbReference type="PANTHER" id="PTHR10909">
    <property type="entry name" value="ELECTRON TRANSPORT OXIDOREDUCTASE"/>
    <property type="match status" value="1"/>
</dbReference>
<proteinExistence type="inferred from homology"/>
<dbReference type="Gene3D" id="2.40.110.10">
    <property type="entry name" value="Butyryl-CoA Dehydrogenase, subunit A, domain 2"/>
    <property type="match status" value="1"/>
</dbReference>
<feature type="region of interest" description="Disordered" evidence="3">
    <location>
        <begin position="690"/>
        <end position="728"/>
    </location>
</feature>
<dbReference type="SUPFAM" id="SSF47203">
    <property type="entry name" value="Acyl-CoA dehydrogenase C-terminal domain-like"/>
    <property type="match status" value="2"/>
</dbReference>
<feature type="compositionally biased region" description="Basic and acidic residues" evidence="3">
    <location>
        <begin position="698"/>
        <end position="707"/>
    </location>
</feature>
<organism evidence="5">
    <name type="scientific">Trypanosoma vivax (strain Y486)</name>
    <dbReference type="NCBI Taxonomy" id="1055687"/>
    <lineage>
        <taxon>Eukaryota</taxon>
        <taxon>Discoba</taxon>
        <taxon>Euglenozoa</taxon>
        <taxon>Kinetoplastea</taxon>
        <taxon>Metakinetoplastina</taxon>
        <taxon>Trypanosomatida</taxon>
        <taxon>Trypanosomatidae</taxon>
        <taxon>Trypanosoma</taxon>
        <taxon>Duttonella</taxon>
    </lineage>
</organism>
<reference evidence="5" key="1">
    <citation type="journal article" date="2012" name="Proc. Natl. Acad. Sci. U.S.A.">
        <title>Antigenic diversity is generated by distinct evolutionary mechanisms in African trypanosome species.</title>
        <authorList>
            <person name="Jackson A.P."/>
            <person name="Berry A."/>
            <person name="Aslett M."/>
            <person name="Allison H.C."/>
            <person name="Burton P."/>
            <person name="Vavrova-Anderson J."/>
            <person name="Brown R."/>
            <person name="Browne H."/>
            <person name="Corton N."/>
            <person name="Hauser H."/>
            <person name="Gamble J."/>
            <person name="Gilderthorp R."/>
            <person name="Marcello L."/>
            <person name="McQuillan J."/>
            <person name="Otto T.D."/>
            <person name="Quail M.A."/>
            <person name="Sanders M.J."/>
            <person name="van Tonder A."/>
            <person name="Ginger M.L."/>
            <person name="Field M.C."/>
            <person name="Barry J.D."/>
            <person name="Hertz-Fowler C."/>
            <person name="Berriman M."/>
        </authorList>
    </citation>
    <scope>NUCLEOTIDE SEQUENCE</scope>
    <source>
        <strain evidence="5">Y486</strain>
    </source>
</reference>
<dbReference type="PANTHER" id="PTHR10909:SF250">
    <property type="entry name" value="PEROXISOMAL ACYL-COENZYME A OXIDASE 1"/>
    <property type="match status" value="1"/>
</dbReference>
<evidence type="ECO:0000259" key="4">
    <source>
        <dbReference type="Pfam" id="PF01756"/>
    </source>
</evidence>
<dbReference type="EMBL" id="HE573018">
    <property type="protein sequence ID" value="CCC46749.1"/>
    <property type="molecule type" value="Genomic_DNA"/>
</dbReference>